<protein>
    <recommendedName>
        <fullName evidence="1">DUF4296 domain-containing protein</fullName>
    </recommendedName>
</protein>
<feature type="domain" description="DUF4296" evidence="1">
    <location>
        <begin position="29"/>
        <end position="92"/>
    </location>
</feature>
<dbReference type="OrthoDB" id="1525222at2"/>
<dbReference type="InterPro" id="IPR025381">
    <property type="entry name" value="DUF4296"/>
</dbReference>
<dbReference type="KEGG" id="cprv:CYPRO_2159"/>
<dbReference type="Pfam" id="PF14129">
    <property type="entry name" value="DUF4296"/>
    <property type="match status" value="1"/>
</dbReference>
<name>A0A345ULQ5_9BACT</name>
<evidence type="ECO:0000259" key="1">
    <source>
        <dbReference type="Pfam" id="PF14129"/>
    </source>
</evidence>
<organism evidence="2 3">
    <name type="scientific">Cyclonatronum proteinivorum</name>
    <dbReference type="NCBI Taxonomy" id="1457365"/>
    <lineage>
        <taxon>Bacteria</taxon>
        <taxon>Pseudomonadati</taxon>
        <taxon>Balneolota</taxon>
        <taxon>Balneolia</taxon>
        <taxon>Balneolales</taxon>
        <taxon>Cyclonatronaceae</taxon>
        <taxon>Cyclonatronum</taxon>
    </lineage>
</organism>
<reference evidence="2 3" key="1">
    <citation type="submission" date="2018-03" db="EMBL/GenBank/DDBJ databases">
        <title>Phenotypic and genomic properties of Cyclonatronum proteinivorum gen. nov., sp. nov., a haloalkaliphilic bacteroidete from soda lakes possessing Na+-translocating rhodopsin.</title>
        <authorList>
            <person name="Toshchakov S.V."/>
            <person name="Korzhenkov A."/>
            <person name="Samarov N.I."/>
            <person name="Kublanov I.V."/>
            <person name="Muntyan M.S."/>
            <person name="Sorokin D.Y."/>
        </authorList>
    </citation>
    <scope>NUCLEOTIDE SEQUENCE [LARGE SCALE GENOMIC DNA]</scope>
    <source>
        <strain evidence="2 3">Omega</strain>
    </source>
</reference>
<proteinExistence type="predicted"/>
<dbReference type="RefSeq" id="WP_114984600.1">
    <property type="nucleotide sequence ID" value="NZ_CP027806.1"/>
</dbReference>
<keyword evidence="3" id="KW-1185">Reference proteome</keyword>
<accession>A0A345ULQ5</accession>
<sequence length="121" mass="14517">MFIALFNRFIISTLFLSTFLLISSCNQEPDDLIPEEIYVDLLVEFELINFVYGAESDSLAQREFLNLLFNTYNISPEQFDRSHEWYERDIEAQIQRKRRAVDRINQAYGQIHSRMREQNEE</sequence>
<dbReference type="AlphaFoldDB" id="A0A345ULQ5"/>
<dbReference type="Proteomes" id="UP000254808">
    <property type="component" value="Chromosome"/>
</dbReference>
<gene>
    <name evidence="2" type="ORF">CYPRO_2159</name>
</gene>
<dbReference type="EMBL" id="CP027806">
    <property type="protein sequence ID" value="AXJ01407.1"/>
    <property type="molecule type" value="Genomic_DNA"/>
</dbReference>
<evidence type="ECO:0000313" key="2">
    <source>
        <dbReference type="EMBL" id="AXJ01407.1"/>
    </source>
</evidence>
<evidence type="ECO:0000313" key="3">
    <source>
        <dbReference type="Proteomes" id="UP000254808"/>
    </source>
</evidence>